<evidence type="ECO:0000313" key="1">
    <source>
        <dbReference type="EMBL" id="SHE31956.1"/>
    </source>
</evidence>
<organism evidence="1 2">
    <name type="scientific">Thermoanaerobacter uzonensis DSM 18761</name>
    <dbReference type="NCBI Taxonomy" id="1123369"/>
    <lineage>
        <taxon>Bacteria</taxon>
        <taxon>Bacillati</taxon>
        <taxon>Bacillota</taxon>
        <taxon>Clostridia</taxon>
        <taxon>Thermoanaerobacterales</taxon>
        <taxon>Thermoanaerobacteraceae</taxon>
        <taxon>Thermoanaerobacter</taxon>
    </lineage>
</organism>
<proteinExistence type="predicted"/>
<gene>
    <name evidence="1" type="ORF">SAMN02745195_00159</name>
</gene>
<accession>A0A1M4SID7</accession>
<protein>
    <submittedName>
        <fullName evidence="1">Uncharacterized protein</fullName>
    </submittedName>
</protein>
<name>A0A1M4SID7_9THEO</name>
<sequence length="82" mass="9451">MAKSISDIQKINKIIIPLDTIKLIIERLGDDLIWDYDEIKGELIIMKRPTSYVDALAGLGADMWKEAGGTEYIKKIRDEWDR</sequence>
<dbReference type="AlphaFoldDB" id="A0A1M4SID7"/>
<dbReference type="RefSeq" id="WP_042834180.1">
    <property type="nucleotide sequence ID" value="NZ_FQUR01000006.1"/>
</dbReference>
<dbReference type="EMBL" id="FQUR01000006">
    <property type="protein sequence ID" value="SHE31956.1"/>
    <property type="molecule type" value="Genomic_DNA"/>
</dbReference>
<reference evidence="2" key="1">
    <citation type="submission" date="2016-11" db="EMBL/GenBank/DDBJ databases">
        <authorList>
            <person name="Varghese N."/>
            <person name="Submissions S."/>
        </authorList>
    </citation>
    <scope>NUCLEOTIDE SEQUENCE [LARGE SCALE GENOMIC DNA]</scope>
    <source>
        <strain evidence="2">DSM 18761</strain>
    </source>
</reference>
<evidence type="ECO:0000313" key="2">
    <source>
        <dbReference type="Proteomes" id="UP000184127"/>
    </source>
</evidence>
<dbReference type="Proteomes" id="UP000184127">
    <property type="component" value="Unassembled WGS sequence"/>
</dbReference>
<keyword evidence="2" id="KW-1185">Reference proteome</keyword>